<name>A0A3B3ZWA8_9GOBI</name>
<organism evidence="4 5">
    <name type="scientific">Periophthalmus magnuspinnatus</name>
    <dbReference type="NCBI Taxonomy" id="409849"/>
    <lineage>
        <taxon>Eukaryota</taxon>
        <taxon>Metazoa</taxon>
        <taxon>Chordata</taxon>
        <taxon>Craniata</taxon>
        <taxon>Vertebrata</taxon>
        <taxon>Euteleostomi</taxon>
        <taxon>Actinopterygii</taxon>
        <taxon>Neopterygii</taxon>
        <taxon>Teleostei</taxon>
        <taxon>Neoteleostei</taxon>
        <taxon>Acanthomorphata</taxon>
        <taxon>Gobiaria</taxon>
        <taxon>Gobiiformes</taxon>
        <taxon>Gobioidei</taxon>
        <taxon>Gobiidae</taxon>
        <taxon>Oxudercinae</taxon>
        <taxon>Periophthalmus</taxon>
    </lineage>
</organism>
<dbReference type="AlphaFoldDB" id="A0A3B3ZWA8"/>
<dbReference type="GO" id="GO:0006606">
    <property type="term" value="P:protein import into nucleus"/>
    <property type="evidence" value="ECO:0007669"/>
    <property type="project" value="TreeGrafter"/>
</dbReference>
<dbReference type="PANTHER" id="PTHR13347:SF1">
    <property type="entry name" value="HEAT REPEAT-CONTAINING PROTEIN 3"/>
    <property type="match status" value="1"/>
</dbReference>
<proteinExistence type="inferred from homology"/>
<accession>A0A3B3ZWA8</accession>
<reference evidence="4" key="1">
    <citation type="submission" date="2025-08" db="UniProtKB">
        <authorList>
            <consortium name="Ensembl"/>
        </authorList>
    </citation>
    <scope>IDENTIFICATION</scope>
</reference>
<dbReference type="Ensembl" id="ENSPMGT00000009265.1">
    <property type="protein sequence ID" value="ENSPMGP00000008709.1"/>
    <property type="gene ID" value="ENSPMGG00000007215.1"/>
</dbReference>
<sequence length="676" mass="73467">MGKSKTTKFKRPQFNAEGLPVNAVKDEDEDENYGESCPAAELLEKLQSPSADVREFACASISRVVQQSHTIPGFLQRDAVRRLGPMLLDSSVAVRETATGALRNLSACGGQEVCEDMVKHDVMTPLTVLLRECCSGFEISVVPMEDKRNPVEHVANEAVNLLWNLCESNTQAVSIFNKAGLLDVVVQCLEKYPHNVELAISAAHCLHTVTEDNPELLCSINTTVLGALENVLLSSQESMAHTLLRALTAGILWNIKSSLPAAHQAQILNTVVATLSQCLDIDAGAIIPRLRQAEEDRYLNTGAGVENETSKDFPVDEMGEEGEEPNPKINGNSKAVNIDYDVSDLLPRVREELREATALLTAQQTSLEIIVNMCCSDDPSDDEWEESSSSDESELGPDSLCDGVSSLMSPLCLSAEVHGALITHCIPQKVIKKTEFPSPEAIKICHPNPAWKCLIKRLERVQTRALTCLHSILSTMDVESLGGVTALQEAALHLSSLVFGESEIPNDAEFLEAVTSALRSLLQTIASKNIPQCMTPQQLLSLSEAASRCDVVSVRVNAVAILGITGSILAREKDTAETIQLIGNALLQIASKDTDLVVNGEALDALFDVFADGDEAEMAAKNIQLLPALKALQPVFKAKIRKEGRGKYAPQQLCVLDNVKTNLRRFISYLEKVVKK</sequence>
<protein>
    <recommendedName>
        <fullName evidence="3">SYO1-like TPR repeats domain-containing protein</fullName>
    </recommendedName>
</protein>
<evidence type="ECO:0000256" key="1">
    <source>
        <dbReference type="ARBA" id="ARBA00049983"/>
    </source>
</evidence>
<feature type="region of interest" description="Disordered" evidence="2">
    <location>
        <begin position="378"/>
        <end position="399"/>
    </location>
</feature>
<dbReference type="GO" id="GO:0051082">
    <property type="term" value="F:unfolded protein binding"/>
    <property type="evidence" value="ECO:0007669"/>
    <property type="project" value="TreeGrafter"/>
</dbReference>
<dbReference type="STRING" id="409849.ENSPMGP00000008709"/>
<feature type="compositionally biased region" description="Basic residues" evidence="2">
    <location>
        <begin position="1"/>
        <end position="11"/>
    </location>
</feature>
<feature type="compositionally biased region" description="Acidic residues" evidence="2">
    <location>
        <begin position="315"/>
        <end position="324"/>
    </location>
</feature>
<feature type="compositionally biased region" description="Acidic residues" evidence="2">
    <location>
        <begin position="378"/>
        <end position="395"/>
    </location>
</feature>
<evidence type="ECO:0000313" key="5">
    <source>
        <dbReference type="Proteomes" id="UP000261520"/>
    </source>
</evidence>
<comment type="similarity">
    <text evidence="1">Belongs to the nuclear import and ribosome assembly adapter family.</text>
</comment>
<dbReference type="InterPro" id="IPR052616">
    <property type="entry name" value="SYO1-like"/>
</dbReference>
<dbReference type="CDD" id="cd13394">
    <property type="entry name" value="Syo1_like"/>
    <property type="match status" value="1"/>
</dbReference>
<feature type="domain" description="SYO1-like TPR repeats" evidence="3">
    <location>
        <begin position="415"/>
        <end position="673"/>
    </location>
</feature>
<dbReference type="InterPro" id="IPR016024">
    <property type="entry name" value="ARM-type_fold"/>
</dbReference>
<dbReference type="Pfam" id="PF25567">
    <property type="entry name" value="TPR_SYO1"/>
    <property type="match status" value="1"/>
</dbReference>
<feature type="region of interest" description="Disordered" evidence="2">
    <location>
        <begin position="1"/>
        <end position="35"/>
    </location>
</feature>
<evidence type="ECO:0000256" key="2">
    <source>
        <dbReference type="SAM" id="MobiDB-lite"/>
    </source>
</evidence>
<dbReference type="InterPro" id="IPR011989">
    <property type="entry name" value="ARM-like"/>
</dbReference>
<dbReference type="GO" id="GO:0042273">
    <property type="term" value="P:ribosomal large subunit biogenesis"/>
    <property type="evidence" value="ECO:0007669"/>
    <property type="project" value="TreeGrafter"/>
</dbReference>
<dbReference type="InterPro" id="IPR000225">
    <property type="entry name" value="Armadillo"/>
</dbReference>
<evidence type="ECO:0000259" key="3">
    <source>
        <dbReference type="Pfam" id="PF25567"/>
    </source>
</evidence>
<reference evidence="4" key="2">
    <citation type="submission" date="2025-09" db="UniProtKB">
        <authorList>
            <consortium name="Ensembl"/>
        </authorList>
    </citation>
    <scope>IDENTIFICATION</scope>
</reference>
<evidence type="ECO:0000313" key="4">
    <source>
        <dbReference type="Ensembl" id="ENSPMGP00000008709.1"/>
    </source>
</evidence>
<dbReference type="SMART" id="SM00185">
    <property type="entry name" value="ARM"/>
    <property type="match status" value="3"/>
</dbReference>
<dbReference type="PANTHER" id="PTHR13347">
    <property type="entry name" value="HEAT REPEAT-CONTAINING PROTEIN 3"/>
    <property type="match status" value="1"/>
</dbReference>
<dbReference type="Proteomes" id="UP000261520">
    <property type="component" value="Unplaced"/>
</dbReference>
<feature type="region of interest" description="Disordered" evidence="2">
    <location>
        <begin position="301"/>
        <end position="333"/>
    </location>
</feature>
<dbReference type="InterPro" id="IPR057990">
    <property type="entry name" value="TPR_SYO1"/>
</dbReference>
<dbReference type="SUPFAM" id="SSF48371">
    <property type="entry name" value="ARM repeat"/>
    <property type="match status" value="1"/>
</dbReference>
<keyword evidence="5" id="KW-1185">Reference proteome</keyword>
<dbReference type="Gene3D" id="1.25.10.10">
    <property type="entry name" value="Leucine-rich Repeat Variant"/>
    <property type="match status" value="1"/>
</dbReference>